<organism evidence="2 3">
    <name type="scientific">Phyllobacterium endophyticum</name>
    <dbReference type="NCBI Taxonomy" id="1149773"/>
    <lineage>
        <taxon>Bacteria</taxon>
        <taxon>Pseudomonadati</taxon>
        <taxon>Pseudomonadota</taxon>
        <taxon>Alphaproteobacteria</taxon>
        <taxon>Hyphomicrobiales</taxon>
        <taxon>Phyllobacteriaceae</taxon>
        <taxon>Phyllobacterium</taxon>
    </lineage>
</organism>
<dbReference type="SUPFAM" id="SSF53474">
    <property type="entry name" value="alpha/beta-Hydrolases"/>
    <property type="match status" value="1"/>
</dbReference>
<dbReference type="GO" id="GO:0005737">
    <property type="term" value="C:cytoplasm"/>
    <property type="evidence" value="ECO:0007669"/>
    <property type="project" value="InterPro"/>
</dbReference>
<evidence type="ECO:0000313" key="3">
    <source>
        <dbReference type="Proteomes" id="UP000241158"/>
    </source>
</evidence>
<dbReference type="InterPro" id="IPR029058">
    <property type="entry name" value="AB_hydrolase_fold"/>
</dbReference>
<dbReference type="PANTHER" id="PTHR43722">
    <property type="entry name" value="PROLINE IMINOPEPTIDASE"/>
    <property type="match status" value="1"/>
</dbReference>
<proteinExistence type="predicted"/>
<dbReference type="OrthoDB" id="9796770at2"/>
<dbReference type="GO" id="GO:0004177">
    <property type="term" value="F:aminopeptidase activity"/>
    <property type="evidence" value="ECO:0007669"/>
    <property type="project" value="UniProtKB-EC"/>
</dbReference>
<dbReference type="Gene3D" id="3.40.50.1820">
    <property type="entry name" value="alpha/beta hydrolase"/>
    <property type="match status" value="1"/>
</dbReference>
<comment type="caution">
    <text evidence="2">The sequence shown here is derived from an EMBL/GenBank/DDBJ whole genome shotgun (WGS) entry which is preliminary data.</text>
</comment>
<sequence>MAIVSVHSNHKPNPRWENASFRLGFARLVTRYWRHKGWHEDDILVQSAGLLSGTPGILIHGRLDIGGPLITPWRLNTNWPGSELVLVDEAGHDARDQV</sequence>
<dbReference type="Proteomes" id="UP000241158">
    <property type="component" value="Unassembled WGS sequence"/>
</dbReference>
<accession>A0A2P7ASK1</accession>
<gene>
    <name evidence="2" type="ORF">CU100_18110</name>
</gene>
<dbReference type="InterPro" id="IPR005944">
    <property type="entry name" value="Pro_iminopeptidase"/>
</dbReference>
<dbReference type="GO" id="GO:0006508">
    <property type="term" value="P:proteolysis"/>
    <property type="evidence" value="ECO:0007669"/>
    <property type="project" value="InterPro"/>
</dbReference>
<keyword evidence="3" id="KW-1185">Reference proteome</keyword>
<evidence type="ECO:0000313" key="2">
    <source>
        <dbReference type="EMBL" id="PSH57160.1"/>
    </source>
</evidence>
<name>A0A2P7ASK1_9HYPH</name>
<dbReference type="PANTHER" id="PTHR43722:SF1">
    <property type="entry name" value="PROLINE IMINOPEPTIDASE"/>
    <property type="match status" value="1"/>
</dbReference>
<dbReference type="AlphaFoldDB" id="A0A2P7ASK1"/>
<protein>
    <recommendedName>
        <fullName evidence="1">Proline iminopeptidase</fullName>
    </recommendedName>
</protein>
<dbReference type="RefSeq" id="WP_146141870.1">
    <property type="nucleotide sequence ID" value="NZ_JACHXT010000003.1"/>
</dbReference>
<reference evidence="3" key="1">
    <citation type="submission" date="2017-11" db="EMBL/GenBank/DDBJ databases">
        <authorList>
            <person name="Kuznetsova I."/>
            <person name="Sazanova A."/>
            <person name="Chirak E."/>
            <person name="Safronova V."/>
            <person name="Willems A."/>
        </authorList>
    </citation>
    <scope>NUCLEOTIDE SEQUENCE [LARGE SCALE GENOMIC DNA]</scope>
    <source>
        <strain evidence="3">PEPV15</strain>
    </source>
</reference>
<dbReference type="EMBL" id="PGGN01000003">
    <property type="protein sequence ID" value="PSH57160.1"/>
    <property type="molecule type" value="Genomic_DNA"/>
</dbReference>
<evidence type="ECO:0000256" key="1">
    <source>
        <dbReference type="ARBA" id="ARBA00021843"/>
    </source>
</evidence>